<dbReference type="PROSITE" id="PS50006">
    <property type="entry name" value="FHA_DOMAIN"/>
    <property type="match status" value="1"/>
</dbReference>
<dbReference type="InterPro" id="IPR022128">
    <property type="entry name" value="FhaA_N"/>
</dbReference>
<organism evidence="3">
    <name type="scientific">freshwater metagenome</name>
    <dbReference type="NCBI Taxonomy" id="449393"/>
    <lineage>
        <taxon>unclassified sequences</taxon>
        <taxon>metagenomes</taxon>
        <taxon>ecological metagenomes</taxon>
    </lineage>
</organism>
<dbReference type="Pfam" id="PF12401">
    <property type="entry name" value="FhaA_N"/>
    <property type="match status" value="1"/>
</dbReference>
<dbReference type="InterPro" id="IPR050923">
    <property type="entry name" value="Cell_Proc_Reg/RNA_Proc"/>
</dbReference>
<feature type="domain" description="FHA" evidence="2">
    <location>
        <begin position="169"/>
        <end position="219"/>
    </location>
</feature>
<dbReference type="InterPro" id="IPR042287">
    <property type="entry name" value="FhaA_N_sf"/>
</dbReference>
<dbReference type="InterPro" id="IPR000253">
    <property type="entry name" value="FHA_dom"/>
</dbReference>
<evidence type="ECO:0000259" key="2">
    <source>
        <dbReference type="PROSITE" id="PS50006"/>
    </source>
</evidence>
<evidence type="ECO:0000256" key="1">
    <source>
        <dbReference type="SAM" id="MobiDB-lite"/>
    </source>
</evidence>
<dbReference type="AlphaFoldDB" id="A0A6J7H366"/>
<dbReference type="PANTHER" id="PTHR23308">
    <property type="entry name" value="NUCLEAR INHIBITOR OF PROTEIN PHOSPHATASE-1"/>
    <property type="match status" value="1"/>
</dbReference>
<dbReference type="Gene3D" id="3.30.2320.60">
    <property type="entry name" value="FhaA, phosphopeptide-binding domain (DUF3662)"/>
    <property type="match status" value="1"/>
</dbReference>
<accession>A0A6J7H366</accession>
<name>A0A6J7H366_9ZZZZ</name>
<evidence type="ECO:0000313" key="3">
    <source>
        <dbReference type="EMBL" id="CAB4914282.1"/>
    </source>
</evidence>
<dbReference type="InterPro" id="IPR008984">
    <property type="entry name" value="SMAD_FHA_dom_sf"/>
</dbReference>
<proteinExistence type="predicted"/>
<dbReference type="SMART" id="SM00240">
    <property type="entry name" value="FHA"/>
    <property type="match status" value="1"/>
</dbReference>
<dbReference type="SUPFAM" id="SSF49879">
    <property type="entry name" value="SMAD/FHA domain"/>
    <property type="match status" value="1"/>
</dbReference>
<dbReference type="Pfam" id="PF00498">
    <property type="entry name" value="FHA"/>
    <property type="match status" value="1"/>
</dbReference>
<sequence length="243" mass="26345">MSVLRNLESKLAGLVEGTFGRVFRTEVRPVELARGLAREMDEHRADSLSRTHAPHEYVIHLSAEDHARYAGIESEMASELSGYLLEHARAERLALAATPVITFDCDERLGLGEFGIEALPLRAAPSAPRAEQDVTPAHRRPAPSRQDPRPPRATVAVLGRNFPLTTQGAVIGRSADCDIVIDDANVSRHHAQLAYDLRDGWTIDDLGSTNGVLVNGARITGPAPLRPGDRLDIGTVPAQFESA</sequence>
<dbReference type="Gene3D" id="2.60.200.20">
    <property type="match status" value="1"/>
</dbReference>
<protein>
    <submittedName>
        <fullName evidence="3">Unannotated protein</fullName>
    </submittedName>
</protein>
<gene>
    <name evidence="3" type="ORF">UFOPK3674_00127</name>
</gene>
<dbReference type="EMBL" id="CAFBMX010000001">
    <property type="protein sequence ID" value="CAB4914282.1"/>
    <property type="molecule type" value="Genomic_DNA"/>
</dbReference>
<reference evidence="3" key="1">
    <citation type="submission" date="2020-05" db="EMBL/GenBank/DDBJ databases">
        <authorList>
            <person name="Chiriac C."/>
            <person name="Salcher M."/>
            <person name="Ghai R."/>
            <person name="Kavagutti S V."/>
        </authorList>
    </citation>
    <scope>NUCLEOTIDE SEQUENCE</scope>
</reference>
<dbReference type="CDD" id="cd00060">
    <property type="entry name" value="FHA"/>
    <property type="match status" value="1"/>
</dbReference>
<feature type="region of interest" description="Disordered" evidence="1">
    <location>
        <begin position="125"/>
        <end position="152"/>
    </location>
</feature>